<dbReference type="KEGG" id="dwd:DSCW_36080"/>
<dbReference type="PROSITE" id="PS50110">
    <property type="entry name" value="RESPONSE_REGULATORY"/>
    <property type="match status" value="1"/>
</dbReference>
<keyword evidence="5" id="KW-1185">Reference proteome</keyword>
<dbReference type="SUPFAM" id="SSF52172">
    <property type="entry name" value="CheY-like"/>
    <property type="match status" value="1"/>
</dbReference>
<gene>
    <name evidence="4" type="ORF">DSCW_36080</name>
</gene>
<evidence type="ECO:0000313" key="5">
    <source>
        <dbReference type="Proteomes" id="UP000427769"/>
    </source>
</evidence>
<feature type="modified residue" description="4-aspartylphosphate" evidence="2">
    <location>
        <position position="66"/>
    </location>
</feature>
<feature type="domain" description="Response regulatory" evidence="3">
    <location>
        <begin position="17"/>
        <end position="131"/>
    </location>
</feature>
<keyword evidence="1 2" id="KW-0597">Phosphoprotein</keyword>
<dbReference type="InterPro" id="IPR001789">
    <property type="entry name" value="Sig_transdc_resp-reg_receiver"/>
</dbReference>
<dbReference type="InterPro" id="IPR050595">
    <property type="entry name" value="Bact_response_regulator"/>
</dbReference>
<dbReference type="AlphaFoldDB" id="A0A5K7Z912"/>
<accession>A0A5K7Z912</accession>
<dbReference type="Gene3D" id="3.40.50.2300">
    <property type="match status" value="1"/>
</dbReference>
<reference evidence="4 5" key="1">
    <citation type="submission" date="2019-11" db="EMBL/GenBank/DDBJ databases">
        <title>Comparative genomics of hydrocarbon-degrading Desulfosarcina strains.</title>
        <authorList>
            <person name="Watanabe M."/>
            <person name="Kojima H."/>
            <person name="Fukui M."/>
        </authorList>
    </citation>
    <scope>NUCLEOTIDE SEQUENCE [LARGE SCALE GENOMIC DNA]</scope>
    <source>
        <strain evidence="4 5">PP31</strain>
    </source>
</reference>
<proteinExistence type="predicted"/>
<name>A0A5K7Z912_9BACT</name>
<organism evidence="4 5">
    <name type="scientific">Desulfosarcina widdelii</name>
    <dbReference type="NCBI Taxonomy" id="947919"/>
    <lineage>
        <taxon>Bacteria</taxon>
        <taxon>Pseudomonadati</taxon>
        <taxon>Thermodesulfobacteriota</taxon>
        <taxon>Desulfobacteria</taxon>
        <taxon>Desulfobacterales</taxon>
        <taxon>Desulfosarcinaceae</taxon>
        <taxon>Desulfosarcina</taxon>
    </lineage>
</organism>
<dbReference type="Proteomes" id="UP000427769">
    <property type="component" value="Chromosome"/>
</dbReference>
<evidence type="ECO:0000256" key="1">
    <source>
        <dbReference type="ARBA" id="ARBA00022553"/>
    </source>
</evidence>
<evidence type="ECO:0000313" key="4">
    <source>
        <dbReference type="EMBL" id="BBO76191.1"/>
    </source>
</evidence>
<dbReference type="RefSeq" id="WP_155305044.1">
    <property type="nucleotide sequence ID" value="NZ_AP021875.1"/>
</dbReference>
<protein>
    <recommendedName>
        <fullName evidence="3">Response regulatory domain-containing protein</fullName>
    </recommendedName>
</protein>
<dbReference type="EMBL" id="AP021875">
    <property type="protein sequence ID" value="BBO76191.1"/>
    <property type="molecule type" value="Genomic_DNA"/>
</dbReference>
<dbReference type="OrthoDB" id="5417155at2"/>
<dbReference type="PANTHER" id="PTHR44591:SF3">
    <property type="entry name" value="RESPONSE REGULATORY DOMAIN-CONTAINING PROTEIN"/>
    <property type="match status" value="1"/>
</dbReference>
<evidence type="ECO:0000256" key="2">
    <source>
        <dbReference type="PROSITE-ProRule" id="PRU00169"/>
    </source>
</evidence>
<dbReference type="GO" id="GO:0000160">
    <property type="term" value="P:phosphorelay signal transduction system"/>
    <property type="evidence" value="ECO:0007669"/>
    <property type="project" value="InterPro"/>
</dbReference>
<dbReference type="CDD" id="cd00156">
    <property type="entry name" value="REC"/>
    <property type="match status" value="1"/>
</dbReference>
<dbReference type="SMART" id="SM00448">
    <property type="entry name" value="REC"/>
    <property type="match status" value="1"/>
</dbReference>
<evidence type="ECO:0000259" key="3">
    <source>
        <dbReference type="PROSITE" id="PS50110"/>
    </source>
</evidence>
<dbReference type="Pfam" id="PF00072">
    <property type="entry name" value="Response_reg"/>
    <property type="match status" value="1"/>
</dbReference>
<dbReference type="PANTHER" id="PTHR44591">
    <property type="entry name" value="STRESS RESPONSE REGULATOR PROTEIN 1"/>
    <property type="match status" value="1"/>
</dbReference>
<sequence length="229" mass="25903">MYGAIANISTLQKVFPHALVLEDNIILTEHFEDILSHEGFDIDFAKTAKCARKALKKKRFDLMVTDLRLLDNDGVKAFSKIRVQEPDAEIILVSDAEPIETSEKVLIRGIHQFQQNHAICVQGTTALRDHAWKDLENFKRIEIHENTALGEKASQGLIVKQVLNDAIDDPAFWVQLLENGSAALAKYNLSSEAKAAITSGDIQWVYDNVGDLPERQMAFLYKRLEREAW</sequence>
<dbReference type="InterPro" id="IPR011006">
    <property type="entry name" value="CheY-like_superfamily"/>
</dbReference>